<dbReference type="InterPro" id="IPR016186">
    <property type="entry name" value="C-type_lectin-like/link_sf"/>
</dbReference>
<gene>
    <name evidence="1" type="ORF">GF339_19830</name>
</gene>
<dbReference type="Gene3D" id="3.10.100.10">
    <property type="entry name" value="Mannose-Binding Protein A, subunit A"/>
    <property type="match status" value="1"/>
</dbReference>
<evidence type="ECO:0000313" key="1">
    <source>
        <dbReference type="EMBL" id="MBD3326844.1"/>
    </source>
</evidence>
<reference evidence="1" key="1">
    <citation type="submission" date="2019-11" db="EMBL/GenBank/DDBJ databases">
        <title>Microbial mats filling the niche in hypersaline microbial mats.</title>
        <authorList>
            <person name="Wong H.L."/>
            <person name="Macleod F.I."/>
            <person name="White R.A. III"/>
            <person name="Burns B.P."/>
        </authorList>
    </citation>
    <scope>NUCLEOTIDE SEQUENCE</scope>
    <source>
        <strain evidence="1">Rbin_158</strain>
    </source>
</reference>
<dbReference type="PROSITE" id="PS51257">
    <property type="entry name" value="PROKAR_LIPOPROTEIN"/>
    <property type="match status" value="1"/>
</dbReference>
<evidence type="ECO:0008006" key="3">
    <source>
        <dbReference type="Google" id="ProtNLM"/>
    </source>
</evidence>
<evidence type="ECO:0000313" key="2">
    <source>
        <dbReference type="Proteomes" id="UP000649604"/>
    </source>
</evidence>
<dbReference type="EMBL" id="WJJP01000647">
    <property type="protein sequence ID" value="MBD3326844.1"/>
    <property type="molecule type" value="Genomic_DNA"/>
</dbReference>
<comment type="caution">
    <text evidence="1">The sequence shown here is derived from an EMBL/GenBank/DDBJ whole genome shotgun (WGS) entry which is preliminary data.</text>
</comment>
<protein>
    <recommendedName>
        <fullName evidence="3">DUF1554 domain-containing protein</fullName>
    </recommendedName>
</protein>
<organism evidence="1 2">
    <name type="scientific">candidate division KSB3 bacterium</name>
    <dbReference type="NCBI Taxonomy" id="2044937"/>
    <lineage>
        <taxon>Bacteria</taxon>
        <taxon>candidate division KSB3</taxon>
    </lineage>
</organism>
<dbReference type="AlphaFoldDB" id="A0A9D5JYR1"/>
<sequence>MMKRSFYVHKWVVLGILIAVGAAFVSCNSDNSSNPVLPQTETTTGTTGTNFFAGSAISDEYGAYIGHEFFQVNVPEAGQYVLDYTTTLGTFYLGLELTKGALLQIGLVTSEEFPDADTVIHAFITPGVLSDFPPEDGGQSETVTYGFLAESDVMLNASFMGNESDRRCLIWNGDICQGAVELPKPEPPVTGGGGGGGGTTPVTPLCGANTVVIYNSGLGGVSGAFGLATATTACDNNKPTDYTNSAPFLSTSATSIKNIGPAGTDAVYNSACTAFAGGETWSTLFDGDVNDTLANNGVSVGSGAWWSGSTTAGASSGNTCNDWSGTTGYDGTYGLSAQANGSWISDGVDTNCPGPADVLCVAW</sequence>
<name>A0A9D5JYR1_9BACT</name>
<accession>A0A9D5JYR1</accession>
<proteinExistence type="predicted"/>
<dbReference type="Proteomes" id="UP000649604">
    <property type="component" value="Unassembled WGS sequence"/>
</dbReference>